<gene>
    <name evidence="2" type="ORF">CY34DRAFT_100630</name>
</gene>
<reference evidence="3" key="2">
    <citation type="submission" date="2015-01" db="EMBL/GenBank/DDBJ databases">
        <title>Evolutionary Origins and Diversification of the Mycorrhizal Mutualists.</title>
        <authorList>
            <consortium name="DOE Joint Genome Institute"/>
            <consortium name="Mycorrhizal Genomics Consortium"/>
            <person name="Kohler A."/>
            <person name="Kuo A."/>
            <person name="Nagy L.G."/>
            <person name="Floudas D."/>
            <person name="Copeland A."/>
            <person name="Barry K.W."/>
            <person name="Cichocki N."/>
            <person name="Veneault-Fourrey C."/>
            <person name="LaButti K."/>
            <person name="Lindquist E.A."/>
            <person name="Lipzen A."/>
            <person name="Lundell T."/>
            <person name="Morin E."/>
            <person name="Murat C."/>
            <person name="Riley R."/>
            <person name="Ohm R."/>
            <person name="Sun H."/>
            <person name="Tunlid A."/>
            <person name="Henrissat B."/>
            <person name="Grigoriev I.V."/>
            <person name="Hibbett D.S."/>
            <person name="Martin F."/>
        </authorList>
    </citation>
    <scope>NUCLEOTIDE SEQUENCE [LARGE SCALE GENOMIC DNA]</scope>
    <source>
        <strain evidence="3">UH-Slu-Lm8-n1</strain>
    </source>
</reference>
<dbReference type="AlphaFoldDB" id="A0A0D0A3R2"/>
<evidence type="ECO:0000256" key="1">
    <source>
        <dbReference type="SAM" id="MobiDB-lite"/>
    </source>
</evidence>
<dbReference type="HOGENOM" id="CLU_1451024_0_0_1"/>
<dbReference type="EMBL" id="KN836090">
    <property type="protein sequence ID" value="KIK32869.1"/>
    <property type="molecule type" value="Genomic_DNA"/>
</dbReference>
<reference evidence="2 3" key="1">
    <citation type="submission" date="2014-04" db="EMBL/GenBank/DDBJ databases">
        <authorList>
            <consortium name="DOE Joint Genome Institute"/>
            <person name="Kuo A."/>
            <person name="Ruytinx J."/>
            <person name="Rineau F."/>
            <person name="Colpaert J."/>
            <person name="Kohler A."/>
            <person name="Nagy L.G."/>
            <person name="Floudas D."/>
            <person name="Copeland A."/>
            <person name="Barry K.W."/>
            <person name="Cichocki N."/>
            <person name="Veneault-Fourrey C."/>
            <person name="LaButti K."/>
            <person name="Lindquist E.A."/>
            <person name="Lipzen A."/>
            <person name="Lundell T."/>
            <person name="Morin E."/>
            <person name="Murat C."/>
            <person name="Sun H."/>
            <person name="Tunlid A."/>
            <person name="Henrissat B."/>
            <person name="Grigoriev I.V."/>
            <person name="Hibbett D.S."/>
            <person name="Martin F."/>
            <person name="Nordberg H.P."/>
            <person name="Cantor M.N."/>
            <person name="Hua S.X."/>
        </authorList>
    </citation>
    <scope>NUCLEOTIDE SEQUENCE [LARGE SCALE GENOMIC DNA]</scope>
    <source>
        <strain evidence="2 3">UH-Slu-Lm8-n1</strain>
    </source>
</reference>
<keyword evidence="3" id="KW-1185">Reference proteome</keyword>
<feature type="non-terminal residue" evidence="2">
    <location>
        <position position="187"/>
    </location>
</feature>
<proteinExistence type="predicted"/>
<accession>A0A0D0A3R2</accession>
<dbReference type="OrthoDB" id="2691122at2759"/>
<evidence type="ECO:0000313" key="2">
    <source>
        <dbReference type="EMBL" id="KIK32869.1"/>
    </source>
</evidence>
<dbReference type="InParanoid" id="A0A0D0A3R2"/>
<sequence>MLKGKGKSRAIPPPVAGPSKPQRIAGNAEDPRYAIHLKPIFTEAYAEEEANDLRQRRLEKEQHEAAERAKHQVTLYVWTANGVEPDVHKLQQGFKFPNFFLTAAILQKLGLLTDKGDAPLTLWRYNHERGLWTSFDVGHMIKLHNNNSTVFLKDLHVTHCVDLERHLQQSRSSPVPNLFTNLADERR</sequence>
<dbReference type="Proteomes" id="UP000054485">
    <property type="component" value="Unassembled WGS sequence"/>
</dbReference>
<protein>
    <submittedName>
        <fullName evidence="2">Uncharacterized protein</fullName>
    </submittedName>
</protein>
<name>A0A0D0A3R2_9AGAM</name>
<feature type="region of interest" description="Disordered" evidence="1">
    <location>
        <begin position="1"/>
        <end position="30"/>
    </location>
</feature>
<evidence type="ECO:0000313" key="3">
    <source>
        <dbReference type="Proteomes" id="UP000054485"/>
    </source>
</evidence>
<organism evidence="2 3">
    <name type="scientific">Suillus luteus UH-Slu-Lm8-n1</name>
    <dbReference type="NCBI Taxonomy" id="930992"/>
    <lineage>
        <taxon>Eukaryota</taxon>
        <taxon>Fungi</taxon>
        <taxon>Dikarya</taxon>
        <taxon>Basidiomycota</taxon>
        <taxon>Agaricomycotina</taxon>
        <taxon>Agaricomycetes</taxon>
        <taxon>Agaricomycetidae</taxon>
        <taxon>Boletales</taxon>
        <taxon>Suillineae</taxon>
        <taxon>Suillaceae</taxon>
        <taxon>Suillus</taxon>
    </lineage>
</organism>